<dbReference type="Gene3D" id="1.10.260.40">
    <property type="entry name" value="lambda repressor-like DNA-binding domains"/>
    <property type="match status" value="1"/>
</dbReference>
<organism evidence="2 3">
    <name type="scientific">Paludibaculum fermentans</name>
    <dbReference type="NCBI Taxonomy" id="1473598"/>
    <lineage>
        <taxon>Bacteria</taxon>
        <taxon>Pseudomonadati</taxon>
        <taxon>Acidobacteriota</taxon>
        <taxon>Terriglobia</taxon>
        <taxon>Bryobacterales</taxon>
        <taxon>Bryobacteraceae</taxon>
        <taxon>Paludibaculum</taxon>
    </lineage>
</organism>
<evidence type="ECO:0000313" key="2">
    <source>
        <dbReference type="EMBL" id="QOY91856.1"/>
    </source>
</evidence>
<dbReference type="RefSeq" id="WP_194453510.1">
    <property type="nucleotide sequence ID" value="NZ_CP063849.1"/>
</dbReference>
<dbReference type="KEGG" id="pfer:IRI77_18510"/>
<reference evidence="2 3" key="1">
    <citation type="submission" date="2020-10" db="EMBL/GenBank/DDBJ databases">
        <title>Complete genome sequence of Paludibaculum fermentans P105T, a facultatively anaerobic acidobacterium capable of dissimilatory Fe(III) reduction.</title>
        <authorList>
            <person name="Dedysh S.N."/>
            <person name="Beletsky A.V."/>
            <person name="Kulichevskaya I.S."/>
            <person name="Mardanov A.V."/>
            <person name="Ravin N.V."/>
        </authorList>
    </citation>
    <scope>NUCLEOTIDE SEQUENCE [LARGE SCALE GENOMIC DNA]</scope>
    <source>
        <strain evidence="2 3">P105</strain>
    </source>
</reference>
<dbReference type="Pfam" id="PF13560">
    <property type="entry name" value="HTH_31"/>
    <property type="match status" value="1"/>
</dbReference>
<gene>
    <name evidence="2" type="ORF">IRI77_18510</name>
</gene>
<dbReference type="Gene3D" id="3.30.450.180">
    <property type="match status" value="1"/>
</dbReference>
<dbReference type="InterPro" id="IPR001387">
    <property type="entry name" value="Cro/C1-type_HTH"/>
</dbReference>
<dbReference type="Proteomes" id="UP000593892">
    <property type="component" value="Chromosome"/>
</dbReference>
<evidence type="ECO:0000259" key="1">
    <source>
        <dbReference type="PROSITE" id="PS50943"/>
    </source>
</evidence>
<protein>
    <submittedName>
        <fullName evidence="2">Helix-turn-helix domain-containing protein</fullName>
    </submittedName>
</protein>
<dbReference type="CDD" id="cd00093">
    <property type="entry name" value="HTH_XRE"/>
    <property type="match status" value="1"/>
</dbReference>
<feature type="domain" description="HTH cro/C1-type" evidence="1">
    <location>
        <begin position="29"/>
        <end position="82"/>
    </location>
</feature>
<evidence type="ECO:0000313" key="3">
    <source>
        <dbReference type="Proteomes" id="UP000593892"/>
    </source>
</evidence>
<dbReference type="Pfam" id="PF17765">
    <property type="entry name" value="MLTR_LBD"/>
    <property type="match status" value="1"/>
</dbReference>
<dbReference type="PROSITE" id="PS50943">
    <property type="entry name" value="HTH_CROC1"/>
    <property type="match status" value="1"/>
</dbReference>
<dbReference type="AlphaFoldDB" id="A0A7S7NY16"/>
<dbReference type="SUPFAM" id="SSF47413">
    <property type="entry name" value="lambda repressor-like DNA-binding domains"/>
    <property type="match status" value="1"/>
</dbReference>
<dbReference type="InterPro" id="IPR010982">
    <property type="entry name" value="Lambda_DNA-bd_dom_sf"/>
</dbReference>
<name>A0A7S7NY16_PALFE</name>
<dbReference type="InterPro" id="IPR041413">
    <property type="entry name" value="MLTR_LBD"/>
</dbReference>
<dbReference type="SMART" id="SM00530">
    <property type="entry name" value="HTH_XRE"/>
    <property type="match status" value="1"/>
</dbReference>
<dbReference type="EMBL" id="CP063849">
    <property type="protein sequence ID" value="QOY91856.1"/>
    <property type="molecule type" value="Genomic_DNA"/>
</dbReference>
<keyword evidence="3" id="KW-1185">Reference proteome</keyword>
<dbReference type="GO" id="GO:0003677">
    <property type="term" value="F:DNA binding"/>
    <property type="evidence" value="ECO:0007669"/>
    <property type="project" value="InterPro"/>
</dbReference>
<accession>A0A7S7NY16</accession>
<proteinExistence type="predicted"/>
<sequence length="274" mass="30742">MRRRAELADFLLTRRARLAPADVGLPNGRRRRVAGLRREEVAELAGISATWYTWMEQGRAVNVSIETLDRLAGVLSLDGREREHLFLLAGHAAPPAPSEGSQQVMGLVRQTLDSLNPTPAYLLNQRWDILAWNRAATRVFGDFGAIEEARRNVVWLTFQRDSSFGRLFVDWDRYARCVLGSFRADSSAHVGDSRWSALTGALIAESPVFADLWPNHEVAAPLMYRKELRHETAGLLTLEPLHLDVPAPAGLKIVVYLPCTDTDTPEKLRQLDRP</sequence>
<dbReference type="PANTHER" id="PTHR35010">
    <property type="entry name" value="BLL4672 PROTEIN-RELATED"/>
    <property type="match status" value="1"/>
</dbReference>